<dbReference type="InterPro" id="IPR013930">
    <property type="entry name" value="RPAP1_N"/>
</dbReference>
<evidence type="ECO:0000256" key="2">
    <source>
        <dbReference type="SAM" id="MobiDB-lite"/>
    </source>
</evidence>
<dbReference type="AlphaFoldDB" id="A0A420Y3W4"/>
<feature type="compositionally biased region" description="Basic residues" evidence="2">
    <location>
        <begin position="33"/>
        <end position="46"/>
    </location>
</feature>
<reference evidence="5 6" key="1">
    <citation type="submission" date="2018-08" db="EMBL/GenBank/DDBJ databases">
        <title>Draft genome of the lignicolous fungus Coniochaeta pulveracea.</title>
        <authorList>
            <person name="Borstlap C.J."/>
            <person name="De Witt R.N."/>
            <person name="Botha A."/>
            <person name="Volschenk H."/>
        </authorList>
    </citation>
    <scope>NUCLEOTIDE SEQUENCE [LARGE SCALE GENOMIC DNA]</scope>
    <source>
        <strain evidence="5 6">CAB683</strain>
    </source>
</reference>
<comment type="similarity">
    <text evidence="1">Belongs to the RPAP1 family.</text>
</comment>
<dbReference type="OrthoDB" id="348201at2759"/>
<evidence type="ECO:0000259" key="4">
    <source>
        <dbReference type="Pfam" id="PF08621"/>
    </source>
</evidence>
<dbReference type="InterPro" id="IPR013929">
    <property type="entry name" value="RPAP1_C"/>
</dbReference>
<dbReference type="GO" id="GO:0006366">
    <property type="term" value="P:transcription by RNA polymerase II"/>
    <property type="evidence" value="ECO:0007669"/>
    <property type="project" value="InterPro"/>
</dbReference>
<proteinExistence type="inferred from homology"/>
<feature type="domain" description="RPAP1 C-terminal" evidence="3">
    <location>
        <begin position="310"/>
        <end position="376"/>
    </location>
</feature>
<feature type="compositionally biased region" description="Basic and acidic residues" evidence="2">
    <location>
        <begin position="1"/>
        <end position="14"/>
    </location>
</feature>
<name>A0A420Y3W4_9PEZI</name>
<feature type="domain" description="RPAP1 N-terminal" evidence="4">
    <location>
        <begin position="81"/>
        <end position="124"/>
    </location>
</feature>
<evidence type="ECO:0000259" key="3">
    <source>
        <dbReference type="Pfam" id="PF08620"/>
    </source>
</evidence>
<evidence type="ECO:0000313" key="5">
    <source>
        <dbReference type="EMBL" id="RKU42547.1"/>
    </source>
</evidence>
<dbReference type="STRING" id="177199.A0A420Y3W4"/>
<evidence type="ECO:0000256" key="1">
    <source>
        <dbReference type="ARBA" id="ARBA00009953"/>
    </source>
</evidence>
<accession>A0A420Y3W4</accession>
<evidence type="ECO:0000313" key="6">
    <source>
        <dbReference type="Proteomes" id="UP000275385"/>
    </source>
</evidence>
<comment type="caution">
    <text evidence="5">The sequence shown here is derived from an EMBL/GenBank/DDBJ whole genome shotgun (WGS) entry which is preliminary data.</text>
</comment>
<organism evidence="5 6">
    <name type="scientific">Coniochaeta pulveracea</name>
    <dbReference type="NCBI Taxonomy" id="177199"/>
    <lineage>
        <taxon>Eukaryota</taxon>
        <taxon>Fungi</taxon>
        <taxon>Dikarya</taxon>
        <taxon>Ascomycota</taxon>
        <taxon>Pezizomycotina</taxon>
        <taxon>Sordariomycetes</taxon>
        <taxon>Sordariomycetidae</taxon>
        <taxon>Coniochaetales</taxon>
        <taxon>Coniochaetaceae</taxon>
        <taxon>Coniochaeta</taxon>
    </lineage>
</organism>
<dbReference type="PANTHER" id="PTHR21483:SF18">
    <property type="entry name" value="RNA POLYMERASE II-ASSOCIATED PROTEIN 1"/>
    <property type="match status" value="1"/>
</dbReference>
<dbReference type="Pfam" id="PF08620">
    <property type="entry name" value="RPAP1_C"/>
    <property type="match status" value="1"/>
</dbReference>
<gene>
    <name evidence="5" type="ORF">DL546_005723</name>
</gene>
<dbReference type="EMBL" id="QVQW01000055">
    <property type="protein sequence ID" value="RKU42547.1"/>
    <property type="molecule type" value="Genomic_DNA"/>
</dbReference>
<feature type="compositionally biased region" description="Basic and acidic residues" evidence="2">
    <location>
        <begin position="176"/>
        <end position="190"/>
    </location>
</feature>
<feature type="region of interest" description="Disordered" evidence="2">
    <location>
        <begin position="1"/>
        <end position="95"/>
    </location>
</feature>
<feature type="compositionally biased region" description="Basic and acidic residues" evidence="2">
    <location>
        <begin position="67"/>
        <end position="88"/>
    </location>
</feature>
<dbReference type="PANTHER" id="PTHR21483">
    <property type="entry name" value="RNA POLYMERASE II-ASSOCIATED PROTEIN 1"/>
    <property type="match status" value="1"/>
</dbReference>
<sequence length="452" mass="50096">MDLILDVKEKEVGEVKPPSLPSLKPGHSGFPEHKKRGRPSAFKAKRQAAAGIYPEPKFQSTQSRNEIAPKHAQQEVDERTRIDQENRAKLQSMSEVEIEEAQRELLNDLDPSILQMLLRRANLDDTGRGKQDVQEIEDEGATVVTGDTFKAGDRVVFEPPSVEEEEEQAGPSPPPEARERSDKPAKKVTFDQDAAPSHMPDNAFPITSQPPPTTAHHNNQHKQTTSCDDPTHDHSHDSSDHTHFPTPQSVPDLDPSDPDFLANLHQKYFPSLPADPTKLSWMAPLPTPDSPADRDSPYHPAQSSLPVSALRFDFRGRLVPPSVARTLPSSLGLHHHAEAPEAAGYTIPELAHLCRSAVPAQRCLAFQTIGRVLYRLGKGEWGKGEGGRTGDQEGDDLAFSIWRLVKKGRVVESLEEAAGMEEGRGHRGVKVYATEALWLLEKGGWRERWRGL</sequence>
<feature type="compositionally biased region" description="Basic and acidic residues" evidence="2">
    <location>
        <begin position="124"/>
        <end position="133"/>
    </location>
</feature>
<feature type="compositionally biased region" description="Basic and acidic residues" evidence="2">
    <location>
        <begin position="229"/>
        <end position="243"/>
    </location>
</feature>
<dbReference type="Pfam" id="PF08621">
    <property type="entry name" value="RPAP1_N"/>
    <property type="match status" value="1"/>
</dbReference>
<feature type="region of interest" description="Disordered" evidence="2">
    <location>
        <begin position="124"/>
        <end position="303"/>
    </location>
</feature>
<dbReference type="InterPro" id="IPR039913">
    <property type="entry name" value="RPAP1/Rba50"/>
</dbReference>
<keyword evidence="6" id="KW-1185">Reference proteome</keyword>
<protein>
    <submittedName>
        <fullName evidence="5">Uncharacterized protein</fullName>
    </submittedName>
</protein>
<dbReference type="Proteomes" id="UP000275385">
    <property type="component" value="Unassembled WGS sequence"/>
</dbReference>